<evidence type="ECO:0000313" key="3">
    <source>
        <dbReference type="EMBL" id="PJZ74059.1"/>
    </source>
</evidence>
<dbReference type="RefSeq" id="WP_100712938.1">
    <property type="nucleotide sequence ID" value="NZ_NPDY01000002.1"/>
</dbReference>
<dbReference type="EMBL" id="NPDZ01000003">
    <property type="protein sequence ID" value="PJZ74059.1"/>
    <property type="molecule type" value="Genomic_DNA"/>
</dbReference>
<dbReference type="EMBL" id="NPDY01000002">
    <property type="protein sequence ID" value="PJZ70934.1"/>
    <property type="molecule type" value="Genomic_DNA"/>
</dbReference>
<dbReference type="Proteomes" id="UP000231990">
    <property type="component" value="Unassembled WGS sequence"/>
</dbReference>
<dbReference type="OrthoDB" id="319093at2"/>
<sequence>MLTLEKKLKDLEEQNHKLRMQLENTDRSPYLKKSLSYMKFQTTLLREEILNKEIHARVDSSLGTLFELKNFAFRYASIVGIDPDRMRIVTTEAIQNIVEHGYGKYAEVEFEIFTETSNPYFKMSFKHEMQPGMKYTLSQVNENVRRGDVTSDLFDIESPRGRGEYLMKELSDERRILNGVEIRENGDKVYYFKRVLIHYRDPKGIRAVTSFDDLRQEIDRLDPDEPICYFHLDHRKSKLSSVTLVVHIGRENKIASMMQSAGFDLIHKDRYFKAVFCSFQPNKEHSSEELERLFDKVRKQASVEKDE</sequence>
<keyword evidence="3" id="KW-0067">ATP-binding</keyword>
<evidence type="ECO:0000256" key="1">
    <source>
        <dbReference type="SAM" id="Coils"/>
    </source>
</evidence>
<evidence type="ECO:0000313" key="5">
    <source>
        <dbReference type="Proteomes" id="UP000231990"/>
    </source>
</evidence>
<dbReference type="Proteomes" id="UP000231962">
    <property type="component" value="Unassembled WGS sequence"/>
</dbReference>
<keyword evidence="4" id="KW-1185">Reference proteome</keyword>
<dbReference type="GO" id="GO:0005524">
    <property type="term" value="F:ATP binding"/>
    <property type="evidence" value="ECO:0007669"/>
    <property type="project" value="UniProtKB-KW"/>
</dbReference>
<dbReference type="AlphaFoldDB" id="A0A2M9ZQ03"/>
<name>A0A2M9ZQ03_9LEPT</name>
<keyword evidence="1" id="KW-0175">Coiled coil</keyword>
<evidence type="ECO:0000313" key="4">
    <source>
        <dbReference type="Proteomes" id="UP000231962"/>
    </source>
</evidence>
<accession>A0A2M9ZQ03</accession>
<comment type="caution">
    <text evidence="3">The sequence shown here is derived from an EMBL/GenBank/DDBJ whole genome shotgun (WGS) entry which is preliminary data.</text>
</comment>
<proteinExistence type="predicted"/>
<reference evidence="4 5" key="1">
    <citation type="submission" date="2017-07" db="EMBL/GenBank/DDBJ databases">
        <title>Leptospira spp. isolated from tropical soils.</title>
        <authorList>
            <person name="Thibeaux R."/>
            <person name="Iraola G."/>
            <person name="Ferres I."/>
            <person name="Bierque E."/>
            <person name="Girault D."/>
            <person name="Soupe-Gilbert M.-E."/>
            <person name="Picardeau M."/>
            <person name="Goarant C."/>
        </authorList>
    </citation>
    <scope>NUCLEOTIDE SEQUENCE [LARGE SCALE GENOMIC DNA]</scope>
    <source>
        <strain evidence="3 5">FH1-B-B1</strain>
        <strain evidence="2 4">FH1-B-C1</strain>
    </source>
</reference>
<protein>
    <submittedName>
        <fullName evidence="3">ATP-binding protein</fullName>
    </submittedName>
</protein>
<gene>
    <name evidence="2" type="ORF">CH360_04115</name>
    <name evidence="3" type="ORF">CH373_07255</name>
</gene>
<organism evidence="3 5">
    <name type="scientific">Leptospira perolatii</name>
    <dbReference type="NCBI Taxonomy" id="2023191"/>
    <lineage>
        <taxon>Bacteria</taxon>
        <taxon>Pseudomonadati</taxon>
        <taxon>Spirochaetota</taxon>
        <taxon>Spirochaetia</taxon>
        <taxon>Leptospirales</taxon>
        <taxon>Leptospiraceae</taxon>
        <taxon>Leptospira</taxon>
    </lineage>
</organism>
<evidence type="ECO:0000313" key="2">
    <source>
        <dbReference type="EMBL" id="PJZ70934.1"/>
    </source>
</evidence>
<feature type="coiled-coil region" evidence="1">
    <location>
        <begin position="1"/>
        <end position="28"/>
    </location>
</feature>
<keyword evidence="3" id="KW-0547">Nucleotide-binding</keyword>